<feature type="region of interest" description="Disordered" evidence="2">
    <location>
        <begin position="26"/>
        <end position="67"/>
    </location>
</feature>
<proteinExistence type="inferred from homology"/>
<dbReference type="Pfam" id="PF02519">
    <property type="entry name" value="Auxin_inducible"/>
    <property type="match status" value="1"/>
</dbReference>
<evidence type="ECO:0000256" key="1">
    <source>
        <dbReference type="ARBA" id="ARBA00006974"/>
    </source>
</evidence>
<gene>
    <name evidence="3" type="ORF">KP509_02G052400</name>
</gene>
<comment type="caution">
    <text evidence="3">The sequence shown here is derived from an EMBL/GenBank/DDBJ whole genome shotgun (WGS) entry which is preliminary data.</text>
</comment>
<dbReference type="PANTHER" id="PTHR31374">
    <property type="entry name" value="AUXIN-INDUCED PROTEIN-LIKE-RELATED"/>
    <property type="match status" value="1"/>
</dbReference>
<name>A0A8T2V9S0_CERRI</name>
<dbReference type="InterPro" id="IPR003676">
    <property type="entry name" value="SAUR_fam"/>
</dbReference>
<keyword evidence="4" id="KW-1185">Reference proteome</keyword>
<dbReference type="OMA" id="CYVICTS"/>
<evidence type="ECO:0000313" key="3">
    <source>
        <dbReference type="EMBL" id="KAH7443828.1"/>
    </source>
</evidence>
<dbReference type="EMBL" id="CM035407">
    <property type="protein sequence ID" value="KAH7443828.1"/>
    <property type="molecule type" value="Genomic_DNA"/>
</dbReference>
<sequence>MGADLGNKLRKATRFLTDVVSRFPSASSYSFDSREPSYQPLQTRVPEESPTCDGSSSSLDDRSLRPGDGAHIQVPQGFLPVLIGPDYRTCYVICTSLLYHPLLGELLNLSAEEFGYGDRGALKLPCDSSHFEEVLQRISNGERSSIALAQPFVHSIHYI</sequence>
<comment type="similarity">
    <text evidence="1">Belongs to the ARG7 family.</text>
</comment>
<reference evidence="3" key="1">
    <citation type="submission" date="2021-08" db="EMBL/GenBank/DDBJ databases">
        <title>WGS assembly of Ceratopteris richardii.</title>
        <authorList>
            <person name="Marchant D.B."/>
            <person name="Chen G."/>
            <person name="Jenkins J."/>
            <person name="Shu S."/>
            <person name="Leebens-Mack J."/>
            <person name="Grimwood J."/>
            <person name="Schmutz J."/>
            <person name="Soltis P."/>
            <person name="Soltis D."/>
            <person name="Chen Z.-H."/>
        </authorList>
    </citation>
    <scope>NUCLEOTIDE SEQUENCE</scope>
    <source>
        <strain evidence="3">Whitten #5841</strain>
        <tissue evidence="3">Leaf</tissue>
    </source>
</reference>
<dbReference type="PANTHER" id="PTHR31374:SF32">
    <property type="entry name" value="SAUR FAMILY PROTEIN"/>
    <property type="match status" value="1"/>
</dbReference>
<protein>
    <submittedName>
        <fullName evidence="3">Uncharacterized protein</fullName>
    </submittedName>
</protein>
<evidence type="ECO:0000313" key="4">
    <source>
        <dbReference type="Proteomes" id="UP000825935"/>
    </source>
</evidence>
<organism evidence="3 4">
    <name type="scientific">Ceratopteris richardii</name>
    <name type="common">Triangle waterfern</name>
    <dbReference type="NCBI Taxonomy" id="49495"/>
    <lineage>
        <taxon>Eukaryota</taxon>
        <taxon>Viridiplantae</taxon>
        <taxon>Streptophyta</taxon>
        <taxon>Embryophyta</taxon>
        <taxon>Tracheophyta</taxon>
        <taxon>Polypodiopsida</taxon>
        <taxon>Polypodiidae</taxon>
        <taxon>Polypodiales</taxon>
        <taxon>Pteridineae</taxon>
        <taxon>Pteridaceae</taxon>
        <taxon>Parkerioideae</taxon>
        <taxon>Ceratopteris</taxon>
    </lineage>
</organism>
<dbReference type="OrthoDB" id="838391at2759"/>
<evidence type="ECO:0000256" key="2">
    <source>
        <dbReference type="SAM" id="MobiDB-lite"/>
    </source>
</evidence>
<accession>A0A8T2V9S0</accession>
<dbReference type="AlphaFoldDB" id="A0A8T2V9S0"/>
<dbReference type="GO" id="GO:0009733">
    <property type="term" value="P:response to auxin"/>
    <property type="evidence" value="ECO:0007669"/>
    <property type="project" value="InterPro"/>
</dbReference>
<dbReference type="Proteomes" id="UP000825935">
    <property type="component" value="Chromosome 2"/>
</dbReference>